<dbReference type="EMBL" id="JATAAI010000004">
    <property type="protein sequence ID" value="KAK1746206.1"/>
    <property type="molecule type" value="Genomic_DNA"/>
</dbReference>
<evidence type="ECO:0000313" key="3">
    <source>
        <dbReference type="Proteomes" id="UP001224775"/>
    </source>
</evidence>
<evidence type="ECO:0000313" key="2">
    <source>
        <dbReference type="EMBL" id="KAK1746206.1"/>
    </source>
</evidence>
<name>A0AAD8YJ99_9STRA</name>
<proteinExistence type="predicted"/>
<protein>
    <submittedName>
        <fullName evidence="2">Uncharacterized protein</fullName>
    </submittedName>
</protein>
<keyword evidence="3" id="KW-1185">Reference proteome</keyword>
<evidence type="ECO:0000256" key="1">
    <source>
        <dbReference type="SAM" id="MobiDB-lite"/>
    </source>
</evidence>
<accession>A0AAD8YJ99</accession>
<gene>
    <name evidence="2" type="ORF">QTG54_002813</name>
</gene>
<dbReference type="Proteomes" id="UP001224775">
    <property type="component" value="Unassembled WGS sequence"/>
</dbReference>
<sequence length="418" mass="48505">MGKKGKKKGASSATKAEKEQKRVARLSLIDKYGRMPREDGIKFYALLDFVAHIVIDDVERERRMNDSDCIPLHWPDRDGLQRMPDSTRTIVLSYIWKHINRITDEIDDGVHDGLFLRKVGRRIQDADKDEIRSWRNHIEDDFVVINHVPHVGSIFVQVGRVVEFEQKGLGPVKDDADIHEPRVFCVQGLATSMQEMCENSHGMLVKAYPSLKKYDLPVSFLHTTLLQYNKGITYAVTAEQTNRSYYETAQQYAEAVKIAHECYKAAILKDQTTNVQCKLYDTITPDIVRRAWEKGTNSSYEHEKWLRDEVRPDDRPNDPEMSCLLVHGMIWMPFANSAHFTDPRTMTVIQEIMSERPMKVIREGFKHRITYEVWFNDHEPCPFHRRLGADDVVTPSFAECCKKDHLKRVAKAKKRDES</sequence>
<organism evidence="2 3">
    <name type="scientific">Skeletonema marinoi</name>
    <dbReference type="NCBI Taxonomy" id="267567"/>
    <lineage>
        <taxon>Eukaryota</taxon>
        <taxon>Sar</taxon>
        <taxon>Stramenopiles</taxon>
        <taxon>Ochrophyta</taxon>
        <taxon>Bacillariophyta</taxon>
        <taxon>Coscinodiscophyceae</taxon>
        <taxon>Thalassiosirophycidae</taxon>
        <taxon>Thalassiosirales</taxon>
        <taxon>Skeletonemataceae</taxon>
        <taxon>Skeletonema</taxon>
        <taxon>Skeletonema marinoi-dohrnii complex</taxon>
    </lineage>
</organism>
<reference evidence="2" key="1">
    <citation type="submission" date="2023-06" db="EMBL/GenBank/DDBJ databases">
        <title>Survivors Of The Sea: Transcriptome response of Skeletonema marinoi to long-term dormancy.</title>
        <authorList>
            <person name="Pinder M.I.M."/>
            <person name="Kourtchenko O."/>
            <person name="Robertson E.K."/>
            <person name="Larsson T."/>
            <person name="Maumus F."/>
            <person name="Osuna-Cruz C.M."/>
            <person name="Vancaester E."/>
            <person name="Stenow R."/>
            <person name="Vandepoele K."/>
            <person name="Ploug H."/>
            <person name="Bruchert V."/>
            <person name="Godhe A."/>
            <person name="Topel M."/>
        </authorList>
    </citation>
    <scope>NUCLEOTIDE SEQUENCE</scope>
    <source>
        <strain evidence="2">R05AC</strain>
    </source>
</reference>
<comment type="caution">
    <text evidence="2">The sequence shown here is derived from an EMBL/GenBank/DDBJ whole genome shotgun (WGS) entry which is preliminary data.</text>
</comment>
<feature type="non-terminal residue" evidence="2">
    <location>
        <position position="1"/>
    </location>
</feature>
<feature type="region of interest" description="Disordered" evidence="1">
    <location>
        <begin position="1"/>
        <end position="20"/>
    </location>
</feature>
<dbReference type="AlphaFoldDB" id="A0AAD8YJ99"/>